<organism evidence="1 2">
    <name type="scientific">Armadillidium nasatum</name>
    <dbReference type="NCBI Taxonomy" id="96803"/>
    <lineage>
        <taxon>Eukaryota</taxon>
        <taxon>Metazoa</taxon>
        <taxon>Ecdysozoa</taxon>
        <taxon>Arthropoda</taxon>
        <taxon>Crustacea</taxon>
        <taxon>Multicrustacea</taxon>
        <taxon>Malacostraca</taxon>
        <taxon>Eumalacostraca</taxon>
        <taxon>Peracarida</taxon>
        <taxon>Isopoda</taxon>
        <taxon>Oniscidea</taxon>
        <taxon>Crinocheta</taxon>
        <taxon>Armadillidiidae</taxon>
        <taxon>Armadillidium</taxon>
    </lineage>
</organism>
<evidence type="ECO:0000313" key="1">
    <source>
        <dbReference type="EMBL" id="KAB7507499.1"/>
    </source>
</evidence>
<evidence type="ECO:0000313" key="2">
    <source>
        <dbReference type="Proteomes" id="UP000326759"/>
    </source>
</evidence>
<keyword evidence="2" id="KW-1185">Reference proteome</keyword>
<proteinExistence type="predicted"/>
<dbReference type="OrthoDB" id="6333295at2759"/>
<dbReference type="Proteomes" id="UP000326759">
    <property type="component" value="Unassembled WGS sequence"/>
</dbReference>
<gene>
    <name evidence="1" type="primary">FBXL4</name>
    <name evidence="1" type="ORF">Anas_10382</name>
</gene>
<dbReference type="EMBL" id="SEYY01000314">
    <property type="protein sequence ID" value="KAB7507499.1"/>
    <property type="molecule type" value="Genomic_DNA"/>
</dbReference>
<dbReference type="AlphaFoldDB" id="A0A5N5TMX2"/>
<protein>
    <submittedName>
        <fullName evidence="1">F-box/LRR-repeat protein 4</fullName>
    </submittedName>
</protein>
<name>A0A5N5TMX2_9CRUS</name>
<comment type="caution">
    <text evidence="1">The sequence shown here is derived from an EMBL/GenBank/DDBJ whole genome shotgun (WGS) entry which is preliminary data.</text>
</comment>
<sequence>MKYVYEQFVEDVTDFSSQYGSTGSISYVAHNMCGESTLYPSYGDFSGSYSMQSYGKGWKNSPSSAPSVPDPHPLFNSSVDFIDLFYETKVHPIRVHIYEIYNPGSVVRIWGCLKGSEWILLWSGAPSLQLAQARIFSPPITQHKKFINMLRIEFDQSIHEYHCEFEAVLLVGSTDAFTVESLSPKIISNSLLEYGINIKEMSFSEEEILSGIKFLLSDELQNLESYCISEYDSNSTADEETEQKALVEEDKHSIKPVVKQSTKKVELHGGYFSMLPVSNI</sequence>
<reference evidence="1 2" key="1">
    <citation type="journal article" date="2019" name="PLoS Biol.">
        <title>Sex chromosomes control vertical transmission of feminizing Wolbachia symbionts in an isopod.</title>
        <authorList>
            <person name="Becking T."/>
            <person name="Chebbi M.A."/>
            <person name="Giraud I."/>
            <person name="Moumen B."/>
            <person name="Laverre T."/>
            <person name="Caubet Y."/>
            <person name="Peccoud J."/>
            <person name="Gilbert C."/>
            <person name="Cordaux R."/>
        </authorList>
    </citation>
    <scope>NUCLEOTIDE SEQUENCE [LARGE SCALE GENOMIC DNA]</scope>
    <source>
        <strain evidence="1">ANa2</strain>
        <tissue evidence="1">Whole body excluding digestive tract and cuticle</tissue>
    </source>
</reference>
<accession>A0A5N5TMX2</accession>